<feature type="compositionally biased region" description="Polar residues" evidence="3">
    <location>
        <begin position="187"/>
        <end position="201"/>
    </location>
</feature>
<accession>A0AAE1EXV2</accession>
<dbReference type="PANTHER" id="PTHR46363">
    <property type="entry name" value="DEOXYRIBONUCLEASE TATDN2-RELATED"/>
    <property type="match status" value="1"/>
</dbReference>
<dbReference type="CDD" id="cd01310">
    <property type="entry name" value="TatD_DNAse"/>
    <property type="match status" value="1"/>
</dbReference>
<feature type="compositionally biased region" description="Polar residues" evidence="3">
    <location>
        <begin position="373"/>
        <end position="382"/>
    </location>
</feature>
<organism evidence="4 5">
    <name type="scientific">Petrolisthes cinctipes</name>
    <name type="common">Flat porcelain crab</name>
    <dbReference type="NCBI Taxonomy" id="88211"/>
    <lineage>
        <taxon>Eukaryota</taxon>
        <taxon>Metazoa</taxon>
        <taxon>Ecdysozoa</taxon>
        <taxon>Arthropoda</taxon>
        <taxon>Crustacea</taxon>
        <taxon>Multicrustacea</taxon>
        <taxon>Malacostraca</taxon>
        <taxon>Eumalacostraca</taxon>
        <taxon>Eucarida</taxon>
        <taxon>Decapoda</taxon>
        <taxon>Pleocyemata</taxon>
        <taxon>Anomura</taxon>
        <taxon>Galatheoidea</taxon>
        <taxon>Porcellanidae</taxon>
        <taxon>Petrolisthes</taxon>
    </lineage>
</organism>
<keyword evidence="2" id="KW-0378">Hydrolase</keyword>
<dbReference type="PROSITE" id="PS01137">
    <property type="entry name" value="TATD_1"/>
    <property type="match status" value="1"/>
</dbReference>
<dbReference type="SUPFAM" id="SSF51556">
    <property type="entry name" value="Metallo-dependent hydrolases"/>
    <property type="match status" value="1"/>
</dbReference>
<dbReference type="Pfam" id="PF01026">
    <property type="entry name" value="TatD_DNase"/>
    <property type="match status" value="1"/>
</dbReference>
<evidence type="ECO:0000256" key="2">
    <source>
        <dbReference type="ARBA" id="ARBA00022801"/>
    </source>
</evidence>
<comment type="similarity">
    <text evidence="1">Belongs to the metallo-dependent hydrolases superfamily. TatD-type hydrolase family.</text>
</comment>
<dbReference type="EMBL" id="JAWQEG010004031">
    <property type="protein sequence ID" value="KAK3863356.1"/>
    <property type="molecule type" value="Genomic_DNA"/>
</dbReference>
<gene>
    <name evidence="4" type="ORF">Pcinc_030865</name>
</gene>
<evidence type="ECO:0000256" key="3">
    <source>
        <dbReference type="SAM" id="MobiDB-lite"/>
    </source>
</evidence>
<protein>
    <submittedName>
        <fullName evidence="4">Uncharacterized protein</fullName>
    </submittedName>
</protein>
<evidence type="ECO:0000256" key="1">
    <source>
        <dbReference type="ARBA" id="ARBA00009275"/>
    </source>
</evidence>
<dbReference type="Proteomes" id="UP001286313">
    <property type="component" value="Unassembled WGS sequence"/>
</dbReference>
<dbReference type="FunFam" id="3.20.20.140:FF:000027">
    <property type="entry name" value="putative deoxyribonuclease TATDN2"/>
    <property type="match status" value="1"/>
</dbReference>
<sequence length="921" mass="104108">MIDEELDVRLYSQDESEDDSTASRNSEENRKKVVRHHSCSPRSLFPVHLELTDSDVADESQLPVTSLSPSHAQTSDLYSARFVSYKSPTFLEGEEIKAEDYTRTVTEVSPRLADTMQAVHGKPCNYIHKGRRTRLFKMYETIQRLEFGGQQSVEGSVGETNKTVSESTPEEGELVEGRQDQVRKQNQDWSGISRTQQTSRWSLGKEDSKQKTNKQLSPTEIIYSCKKKKNEALARYLKTTRTTPTKRVNSPGRADIERENMEQLISQRMEAFNSWCVKRICTPPKSDENCTNQVLRNSWRVEDISPSATEKTSKSADTAERWKQSEWEVVKSSDKISIAWSVRETLDSPLAVPHSQSSVSSCTSDWFKKSSWRQTQHTSSKSVRTRLRPVGSDNLSSLGKSQFRLPPPPSRPHFESVLTTPPLPNPLHPTPPLPDPSPLNPSFPPPLFPDALCATPPVHSPLLNTHHFPSTPISDTAIPDSPFTENISHVGKCFLSTALSSTPLSSTPLSKSSSLNQSLPSIFSHNESFPSTYSHNKSLPSITFLDIPLPDTPYPGPRLSKSTVPITRSTTTITKTPLLSTPPPKTQFPDIPPLLKVKYSRNTRVSAVGASPRSMVGQGMGKSALNSTRQVECMWLEKEQRALQMVQYTPGFIDTHCHLDFLFQRTRHFGRLSHYRTKAAATDPFPASFEGCVAVFCKPWTFKQVSWWEDLLSEDGVWGSFGCHPHFSQSFGQEEEVHLRYALLNPKTVALGEIGLDYSDNKDPNTQQRVFRRQLNIALETKKPLVIHCRDAHHDCITILKELVPRDYLIHRHCFTEGWEEAKEWLGEFKNLYLGFTNLVTNTSNFRSHNLRKVLLKMPLDRILLETDAPYFRPQCLPVRGQYSHPGMAIHVAAHIAQLRNLDLQSILTQIRDNSRNVYGI</sequence>
<feature type="compositionally biased region" description="Pro residues" evidence="3">
    <location>
        <begin position="421"/>
        <end position="441"/>
    </location>
</feature>
<dbReference type="InterPro" id="IPR001130">
    <property type="entry name" value="TatD-like"/>
</dbReference>
<keyword evidence="5" id="KW-1185">Reference proteome</keyword>
<feature type="region of interest" description="Disordered" evidence="3">
    <location>
        <begin position="150"/>
        <end position="215"/>
    </location>
</feature>
<feature type="compositionally biased region" description="Basic and acidic residues" evidence="3">
    <location>
        <begin position="175"/>
        <end position="186"/>
    </location>
</feature>
<dbReference type="PROSITE" id="PS01091">
    <property type="entry name" value="TATD_3"/>
    <property type="match status" value="1"/>
</dbReference>
<feature type="compositionally biased region" description="Polar residues" evidence="3">
    <location>
        <begin position="150"/>
        <end position="167"/>
    </location>
</feature>
<name>A0AAE1EXV2_PETCI</name>
<dbReference type="GO" id="GO:0016788">
    <property type="term" value="F:hydrolase activity, acting on ester bonds"/>
    <property type="evidence" value="ECO:0007669"/>
    <property type="project" value="InterPro"/>
</dbReference>
<reference evidence="4" key="1">
    <citation type="submission" date="2023-10" db="EMBL/GenBank/DDBJ databases">
        <title>Genome assemblies of two species of porcelain crab, Petrolisthes cinctipes and Petrolisthes manimaculis (Anomura: Porcellanidae).</title>
        <authorList>
            <person name="Angst P."/>
        </authorList>
    </citation>
    <scope>NUCLEOTIDE SEQUENCE</scope>
    <source>
        <strain evidence="4">PB745_01</strain>
        <tissue evidence="4">Gill</tissue>
    </source>
</reference>
<dbReference type="AlphaFoldDB" id="A0AAE1EXV2"/>
<feature type="region of interest" description="Disordered" evidence="3">
    <location>
        <begin position="373"/>
        <end position="441"/>
    </location>
</feature>
<dbReference type="PANTHER" id="PTHR46363:SF1">
    <property type="entry name" value="DEOXYRIBONUCLEASE TATDN2-RELATED"/>
    <property type="match status" value="1"/>
</dbReference>
<evidence type="ECO:0000313" key="4">
    <source>
        <dbReference type="EMBL" id="KAK3863356.1"/>
    </source>
</evidence>
<feature type="region of interest" description="Disordered" evidence="3">
    <location>
        <begin position="1"/>
        <end position="37"/>
    </location>
</feature>
<dbReference type="Gene3D" id="3.20.20.140">
    <property type="entry name" value="Metal-dependent hydrolases"/>
    <property type="match status" value="1"/>
</dbReference>
<dbReference type="InterPro" id="IPR032466">
    <property type="entry name" value="Metal_Hydrolase"/>
</dbReference>
<comment type="caution">
    <text evidence="4">The sequence shown here is derived from an EMBL/GenBank/DDBJ whole genome shotgun (WGS) entry which is preliminary data.</text>
</comment>
<proteinExistence type="inferred from homology"/>
<dbReference type="InterPro" id="IPR018228">
    <property type="entry name" value="DNase_TatD-rel_CS"/>
</dbReference>
<evidence type="ECO:0000313" key="5">
    <source>
        <dbReference type="Proteomes" id="UP001286313"/>
    </source>
</evidence>